<feature type="region of interest" description="Disordered" evidence="5">
    <location>
        <begin position="95"/>
        <end position="116"/>
    </location>
</feature>
<dbReference type="Proteomes" id="UP000460435">
    <property type="component" value="Unassembled WGS sequence"/>
</dbReference>
<comment type="caution">
    <text evidence="8">The sequence shown here is derived from an EMBL/GenBank/DDBJ whole genome shotgun (WGS) entry which is preliminary data.</text>
</comment>
<dbReference type="InterPro" id="IPR038765">
    <property type="entry name" value="Papain-like_cys_pep_sf"/>
</dbReference>
<keyword evidence="2" id="KW-0645">Protease</keyword>
<dbReference type="InterPro" id="IPR000064">
    <property type="entry name" value="NLP_P60_dom"/>
</dbReference>
<dbReference type="Gene3D" id="3.90.1720.10">
    <property type="entry name" value="endopeptidase domain like (from Nostoc punctiforme)"/>
    <property type="match status" value="1"/>
</dbReference>
<organism evidence="8 9">
    <name type="scientific">Phytoactinopolyspora mesophila</name>
    <dbReference type="NCBI Taxonomy" id="2650750"/>
    <lineage>
        <taxon>Bacteria</taxon>
        <taxon>Bacillati</taxon>
        <taxon>Actinomycetota</taxon>
        <taxon>Actinomycetes</taxon>
        <taxon>Jiangellales</taxon>
        <taxon>Jiangellaceae</taxon>
        <taxon>Phytoactinopolyspora</taxon>
    </lineage>
</organism>
<feature type="compositionally biased region" description="Pro residues" evidence="5">
    <location>
        <begin position="315"/>
        <end position="325"/>
    </location>
</feature>
<dbReference type="PANTHER" id="PTHR47359">
    <property type="entry name" value="PEPTIDOGLYCAN DL-ENDOPEPTIDASE CWLO"/>
    <property type="match status" value="1"/>
</dbReference>
<evidence type="ECO:0000256" key="3">
    <source>
        <dbReference type="ARBA" id="ARBA00022801"/>
    </source>
</evidence>
<comment type="similarity">
    <text evidence="1">Belongs to the peptidase C40 family.</text>
</comment>
<keyword evidence="6" id="KW-0812">Transmembrane</keyword>
<keyword evidence="4" id="KW-0788">Thiol protease</keyword>
<feature type="region of interest" description="Disordered" evidence="5">
    <location>
        <begin position="236"/>
        <end position="354"/>
    </location>
</feature>
<dbReference type="RefSeq" id="WP_162453480.1">
    <property type="nucleotide sequence ID" value="NZ_WLZY01000014.1"/>
</dbReference>
<dbReference type="GO" id="GO:0008234">
    <property type="term" value="F:cysteine-type peptidase activity"/>
    <property type="evidence" value="ECO:0007669"/>
    <property type="project" value="UniProtKB-KW"/>
</dbReference>
<protein>
    <recommendedName>
        <fullName evidence="7">NlpC/P60 domain-containing protein</fullName>
    </recommendedName>
</protein>
<dbReference type="PROSITE" id="PS51935">
    <property type="entry name" value="NLPC_P60"/>
    <property type="match status" value="1"/>
</dbReference>
<dbReference type="SUPFAM" id="SSF54001">
    <property type="entry name" value="Cysteine proteinases"/>
    <property type="match status" value="1"/>
</dbReference>
<evidence type="ECO:0000256" key="4">
    <source>
        <dbReference type="ARBA" id="ARBA00022807"/>
    </source>
</evidence>
<feature type="compositionally biased region" description="Acidic residues" evidence="5">
    <location>
        <begin position="289"/>
        <end position="299"/>
    </location>
</feature>
<evidence type="ECO:0000259" key="7">
    <source>
        <dbReference type="PROSITE" id="PS51935"/>
    </source>
</evidence>
<dbReference type="GO" id="GO:0006508">
    <property type="term" value="P:proteolysis"/>
    <property type="evidence" value="ECO:0007669"/>
    <property type="project" value="UniProtKB-KW"/>
</dbReference>
<keyword evidence="6" id="KW-1133">Transmembrane helix</keyword>
<gene>
    <name evidence="8" type="ORF">F7O44_27235</name>
</gene>
<dbReference type="PANTHER" id="PTHR47359:SF3">
    <property type="entry name" value="NLP_P60 DOMAIN-CONTAINING PROTEIN-RELATED"/>
    <property type="match status" value="1"/>
</dbReference>
<evidence type="ECO:0000313" key="8">
    <source>
        <dbReference type="EMBL" id="NDL60775.1"/>
    </source>
</evidence>
<feature type="domain" description="NlpC/P60" evidence="7">
    <location>
        <begin position="351"/>
        <end position="471"/>
    </location>
</feature>
<feature type="compositionally biased region" description="Low complexity" evidence="5">
    <location>
        <begin position="302"/>
        <end position="314"/>
    </location>
</feature>
<evidence type="ECO:0000256" key="6">
    <source>
        <dbReference type="SAM" id="Phobius"/>
    </source>
</evidence>
<evidence type="ECO:0000256" key="2">
    <source>
        <dbReference type="ARBA" id="ARBA00022670"/>
    </source>
</evidence>
<feature type="compositionally biased region" description="Basic and acidic residues" evidence="5">
    <location>
        <begin position="256"/>
        <end position="271"/>
    </location>
</feature>
<evidence type="ECO:0000313" key="9">
    <source>
        <dbReference type="Proteomes" id="UP000460435"/>
    </source>
</evidence>
<name>A0A7K3MBS4_9ACTN</name>
<proteinExistence type="inferred from homology"/>
<feature type="compositionally biased region" description="Pro residues" evidence="5">
    <location>
        <begin position="335"/>
        <end position="350"/>
    </location>
</feature>
<evidence type="ECO:0000256" key="1">
    <source>
        <dbReference type="ARBA" id="ARBA00007074"/>
    </source>
</evidence>
<feature type="transmembrane region" description="Helical" evidence="6">
    <location>
        <begin position="7"/>
        <end position="30"/>
    </location>
</feature>
<dbReference type="InterPro" id="IPR051794">
    <property type="entry name" value="PG_Endopeptidase_C40"/>
</dbReference>
<keyword evidence="6" id="KW-0472">Membrane</keyword>
<dbReference type="Pfam" id="PF00877">
    <property type="entry name" value="NLPC_P60"/>
    <property type="match status" value="1"/>
</dbReference>
<keyword evidence="9" id="KW-1185">Reference proteome</keyword>
<reference evidence="8 9" key="1">
    <citation type="submission" date="2019-11" db="EMBL/GenBank/DDBJ databases">
        <authorList>
            <person name="Li X.-J."/>
            <person name="Feng X.-M."/>
        </authorList>
    </citation>
    <scope>NUCLEOTIDE SEQUENCE [LARGE SCALE GENOMIC DNA]</scope>
    <source>
        <strain evidence="8 9">XMNu-373</strain>
    </source>
</reference>
<accession>A0A7K3MBS4</accession>
<dbReference type="EMBL" id="WLZY01000014">
    <property type="protein sequence ID" value="NDL60775.1"/>
    <property type="molecule type" value="Genomic_DNA"/>
</dbReference>
<keyword evidence="3" id="KW-0378">Hydrolase</keyword>
<feature type="compositionally biased region" description="Basic and acidic residues" evidence="5">
    <location>
        <begin position="101"/>
        <end position="116"/>
    </location>
</feature>
<dbReference type="Gene3D" id="6.10.250.3150">
    <property type="match status" value="1"/>
</dbReference>
<sequence>MRSRNKTWAPVVGGVFISVLAGLVVAPVIVPAAAERSFPTEQDIDDARESERQAEHAVAATEGRLASINAELDQLRVDVAKAGENYNGARLALEEAEEAEDSSRRNAERAEDRAEEARDVLGQVVAASYRQGGDLARIGIILSAEDSTELYDSFAAFRSVTESQAGAFQRATVKTAIAEEAAADAQLALEERQRATEAAEEAFQAAARLAEQHEAAAAAAEAERQELIGELAAARGTTVALEEERQQAIADEEAAEREREAREDRQDREDREEVEDPQPTTEPTREPTSDPDEDSDEDRNEPTPTQTPSSSPTPTSTPTPTPTQSPTPTQTPTRTPTPTPTPTPTQPPQQPDGAEAAIEYARQQIGKPYEWGGSGPHGFDCSGLTMRAWQAGGKSLPHWSVAQAQQVTRIPYSQIERGDLIFWSDNGQASGVYHVGLYIGGGQMIHAPRPGKNVEVQSVFYWRDPAFYGRV</sequence>
<dbReference type="AlphaFoldDB" id="A0A7K3MBS4"/>
<evidence type="ECO:0000256" key="5">
    <source>
        <dbReference type="SAM" id="MobiDB-lite"/>
    </source>
</evidence>